<name>A0A2H3JHP6_WOLCO</name>
<proteinExistence type="predicted"/>
<feature type="coiled-coil region" evidence="1">
    <location>
        <begin position="7"/>
        <end position="66"/>
    </location>
</feature>
<dbReference type="AlphaFoldDB" id="A0A2H3JHP6"/>
<feature type="compositionally biased region" description="Polar residues" evidence="2">
    <location>
        <begin position="469"/>
        <end position="479"/>
    </location>
</feature>
<gene>
    <name evidence="3" type="ORF">WOLCODRAFT_70599</name>
</gene>
<keyword evidence="4" id="KW-1185">Reference proteome</keyword>
<protein>
    <submittedName>
        <fullName evidence="3">Uncharacterized protein</fullName>
    </submittedName>
</protein>
<feature type="coiled-coil region" evidence="1">
    <location>
        <begin position="149"/>
        <end position="234"/>
    </location>
</feature>
<dbReference type="EMBL" id="KB468113">
    <property type="protein sequence ID" value="PCH41085.1"/>
    <property type="molecule type" value="Genomic_DNA"/>
</dbReference>
<accession>A0A2H3JHP6</accession>
<keyword evidence="1" id="KW-0175">Coiled coil</keyword>
<sequence length="632" mass="70026">PPAYSRSASVRREISFLQSQITALKDEKKEALARLKAVKDATKRSLEKSSQTMTGLETVMKELKAQSETSFDVVAQARSSLPELQALRVTVAEAMNIGSELVDAKSRIMELEENQAVDRKALLASTSSLTDTGKCLTVYIGSSELPCRLNVLRAQLHDKELMIRALELDTHLQQANAQAQQMREDLQAYRIREDTAHEHEKQHTTEIATLRQSIEVLESSVKEEKKHSDSLNEKCALEERFEDQSVTLSITRESNGDLQEQNASLHSKIDYLELQTRRLEGDAAILKGDYETKLGDQQQSHQALLDSERKRADRAESELQSSRVLVQSLRDQLSSLTTEMQNVREQLDVAKMPSPAHIEEISSLKVESEEEKAFVNNLVQTSKAIHEKELIAKGNELRRRDNVVKELRAKIHLLEATLSKHLQSQVVPASANTAMAENKSMINPASWMSSDMSSSPAAPGSQAPDRDAPSTNEDNTVTAKPTPAPSRPAGRLKPTLPVALAQATPEQEISTAVPNAATPSVPKTPSNPVLPEPMRGTARAKPVFGRLARDSSDEILDFDDMPISRLPLATILGKRDKMSSPLTNAERMNAPRPAKRSRATSHKVNEQEVISDLPDKPTNQVAPKSTKSRRRR</sequence>
<reference evidence="3 4" key="1">
    <citation type="journal article" date="2012" name="Science">
        <title>The Paleozoic origin of enzymatic lignin decomposition reconstructed from 31 fungal genomes.</title>
        <authorList>
            <person name="Floudas D."/>
            <person name="Binder M."/>
            <person name="Riley R."/>
            <person name="Barry K."/>
            <person name="Blanchette R.A."/>
            <person name="Henrissat B."/>
            <person name="Martinez A.T."/>
            <person name="Otillar R."/>
            <person name="Spatafora J.W."/>
            <person name="Yadav J.S."/>
            <person name="Aerts A."/>
            <person name="Benoit I."/>
            <person name="Boyd A."/>
            <person name="Carlson A."/>
            <person name="Copeland A."/>
            <person name="Coutinho P.M."/>
            <person name="de Vries R.P."/>
            <person name="Ferreira P."/>
            <person name="Findley K."/>
            <person name="Foster B."/>
            <person name="Gaskell J."/>
            <person name="Glotzer D."/>
            <person name="Gorecki P."/>
            <person name="Heitman J."/>
            <person name="Hesse C."/>
            <person name="Hori C."/>
            <person name="Igarashi K."/>
            <person name="Jurgens J.A."/>
            <person name="Kallen N."/>
            <person name="Kersten P."/>
            <person name="Kohler A."/>
            <person name="Kuees U."/>
            <person name="Kumar T.K.A."/>
            <person name="Kuo A."/>
            <person name="LaButti K."/>
            <person name="Larrondo L.F."/>
            <person name="Lindquist E."/>
            <person name="Ling A."/>
            <person name="Lombard V."/>
            <person name="Lucas S."/>
            <person name="Lundell T."/>
            <person name="Martin R."/>
            <person name="McLaughlin D.J."/>
            <person name="Morgenstern I."/>
            <person name="Morin E."/>
            <person name="Murat C."/>
            <person name="Nagy L.G."/>
            <person name="Nolan M."/>
            <person name="Ohm R.A."/>
            <person name="Patyshakuliyeva A."/>
            <person name="Rokas A."/>
            <person name="Ruiz-Duenas F.J."/>
            <person name="Sabat G."/>
            <person name="Salamov A."/>
            <person name="Samejima M."/>
            <person name="Schmutz J."/>
            <person name="Slot J.C."/>
            <person name="St John F."/>
            <person name="Stenlid J."/>
            <person name="Sun H."/>
            <person name="Sun S."/>
            <person name="Syed K."/>
            <person name="Tsang A."/>
            <person name="Wiebenga A."/>
            <person name="Young D."/>
            <person name="Pisabarro A."/>
            <person name="Eastwood D.C."/>
            <person name="Martin F."/>
            <person name="Cullen D."/>
            <person name="Grigoriev I.V."/>
            <person name="Hibbett D.S."/>
        </authorList>
    </citation>
    <scope>NUCLEOTIDE SEQUENCE [LARGE SCALE GENOMIC DNA]</scope>
    <source>
        <strain evidence="3 4">MD-104</strain>
    </source>
</reference>
<organism evidence="3 4">
    <name type="scientific">Wolfiporia cocos (strain MD-104)</name>
    <name type="common">Brown rot fungus</name>
    <dbReference type="NCBI Taxonomy" id="742152"/>
    <lineage>
        <taxon>Eukaryota</taxon>
        <taxon>Fungi</taxon>
        <taxon>Dikarya</taxon>
        <taxon>Basidiomycota</taxon>
        <taxon>Agaricomycotina</taxon>
        <taxon>Agaricomycetes</taxon>
        <taxon>Polyporales</taxon>
        <taxon>Phaeolaceae</taxon>
        <taxon>Wolfiporia</taxon>
    </lineage>
</organism>
<dbReference type="Proteomes" id="UP000218811">
    <property type="component" value="Unassembled WGS sequence"/>
</dbReference>
<feature type="compositionally biased region" description="Low complexity" evidence="2">
    <location>
        <begin position="445"/>
        <end position="463"/>
    </location>
</feature>
<evidence type="ECO:0000256" key="2">
    <source>
        <dbReference type="SAM" id="MobiDB-lite"/>
    </source>
</evidence>
<feature type="compositionally biased region" description="Polar residues" evidence="2">
    <location>
        <begin position="504"/>
        <end position="527"/>
    </location>
</feature>
<dbReference type="OMA" id="AYRIRED"/>
<evidence type="ECO:0000313" key="3">
    <source>
        <dbReference type="EMBL" id="PCH41085.1"/>
    </source>
</evidence>
<feature type="region of interest" description="Disordered" evidence="2">
    <location>
        <begin position="573"/>
        <end position="632"/>
    </location>
</feature>
<dbReference type="OrthoDB" id="3246510at2759"/>
<feature type="region of interest" description="Disordered" evidence="2">
    <location>
        <begin position="445"/>
        <end position="545"/>
    </location>
</feature>
<feature type="non-terminal residue" evidence="3">
    <location>
        <position position="1"/>
    </location>
</feature>
<dbReference type="STRING" id="742152.A0A2H3JHP6"/>
<feature type="coiled-coil region" evidence="1">
    <location>
        <begin position="298"/>
        <end position="346"/>
    </location>
</feature>
<evidence type="ECO:0000256" key="1">
    <source>
        <dbReference type="SAM" id="Coils"/>
    </source>
</evidence>
<evidence type="ECO:0000313" key="4">
    <source>
        <dbReference type="Proteomes" id="UP000218811"/>
    </source>
</evidence>